<sequence>MLRLKWDNSVGRARLQLADDGTLASDGGIETLAILSLFTDAEASPAEITTAGLDRQRGWWAHADSVRPADTPKMGSKLWLLTREKTTLATLRRAEDIALESLVWLKARGIAKSIQVVASRPRAGWLGLEIDIVRPSSLLPSFRRLWEVKHNAF</sequence>
<organism evidence="1 3">
    <name type="scientific">Nannocystis pusilla</name>
    <dbReference type="NCBI Taxonomy" id="889268"/>
    <lineage>
        <taxon>Bacteria</taxon>
        <taxon>Pseudomonadati</taxon>
        <taxon>Myxococcota</taxon>
        <taxon>Polyangia</taxon>
        <taxon>Nannocystales</taxon>
        <taxon>Nannocystaceae</taxon>
        <taxon>Nannocystis</taxon>
    </lineage>
</organism>
<evidence type="ECO:0000313" key="2">
    <source>
        <dbReference type="EMBL" id="MCY1008512.1"/>
    </source>
</evidence>
<evidence type="ECO:0000313" key="3">
    <source>
        <dbReference type="Proteomes" id="UP001150924"/>
    </source>
</evidence>
<name>A0A9X3IU30_9BACT</name>
<protein>
    <submittedName>
        <fullName evidence="1">Phage GP46 family protein</fullName>
    </submittedName>
</protein>
<proteinExistence type="predicted"/>
<dbReference type="InterPro" id="IPR010877">
    <property type="entry name" value="Phage_Mu_Gp46"/>
</dbReference>
<comment type="caution">
    <text evidence="1">The sequence shown here is derived from an EMBL/GenBank/DDBJ whole genome shotgun (WGS) entry which is preliminary data.</text>
</comment>
<dbReference type="EMBL" id="JAPNKE010000001">
    <property type="protein sequence ID" value="MCY1003986.1"/>
    <property type="molecule type" value="Genomic_DNA"/>
</dbReference>
<keyword evidence="3" id="KW-1185">Reference proteome</keyword>
<dbReference type="Pfam" id="PF07409">
    <property type="entry name" value="GP46"/>
    <property type="match status" value="1"/>
</dbReference>
<dbReference type="EMBL" id="JAPNKE010000002">
    <property type="protein sequence ID" value="MCY1008512.1"/>
    <property type="molecule type" value="Genomic_DNA"/>
</dbReference>
<dbReference type="AlphaFoldDB" id="A0A9X3IU30"/>
<dbReference type="Proteomes" id="UP001150924">
    <property type="component" value="Unassembled WGS sequence"/>
</dbReference>
<evidence type="ECO:0000313" key="1">
    <source>
        <dbReference type="EMBL" id="MCY1003986.1"/>
    </source>
</evidence>
<gene>
    <name evidence="1" type="ORF">OV079_00065</name>
    <name evidence="2" type="ORF">OV079_23725</name>
</gene>
<accession>A0A9X3IU30</accession>
<dbReference type="RefSeq" id="WP_267765511.1">
    <property type="nucleotide sequence ID" value="NZ_JAPNKE010000001.1"/>
</dbReference>
<reference evidence="1" key="1">
    <citation type="submission" date="2022-11" db="EMBL/GenBank/DDBJ databases">
        <title>Minimal conservation of predation-associated metabolite biosynthetic gene clusters underscores biosynthetic potential of Myxococcota including descriptions for ten novel species: Archangium lansinium sp. nov., Myxococcus landrumus sp. nov., Nannocystis bai.</title>
        <authorList>
            <person name="Ahearne A."/>
            <person name="Stevens C."/>
            <person name="Phillips K."/>
        </authorList>
    </citation>
    <scope>NUCLEOTIDE SEQUENCE</scope>
    <source>
        <strain evidence="1">Na p29</strain>
    </source>
</reference>